<dbReference type="OrthoDB" id="9803231at2"/>
<dbReference type="Proteomes" id="UP000315017">
    <property type="component" value="Chromosome"/>
</dbReference>
<proteinExistence type="predicted"/>
<organism evidence="1 2">
    <name type="scientific">Anatilimnocola aggregata</name>
    <dbReference type="NCBI Taxonomy" id="2528021"/>
    <lineage>
        <taxon>Bacteria</taxon>
        <taxon>Pseudomonadati</taxon>
        <taxon>Planctomycetota</taxon>
        <taxon>Planctomycetia</taxon>
        <taxon>Pirellulales</taxon>
        <taxon>Pirellulaceae</taxon>
        <taxon>Anatilimnocola</taxon>
    </lineage>
</organism>
<evidence type="ECO:0000313" key="2">
    <source>
        <dbReference type="Proteomes" id="UP000315017"/>
    </source>
</evidence>
<accession>A0A517Y6Q6</accession>
<sequence>MALAEWTDSISNDEARRRAGGRRRYNALRQFQADHRQMLVAKMIQASGFRRGVQSEIARKLGVDRATISRDVKELRTEWLKEEEFRQFLAACVAETVAR</sequence>
<name>A0A517Y6Q6_9BACT</name>
<keyword evidence="2" id="KW-1185">Reference proteome</keyword>
<dbReference type="Gene3D" id="1.10.10.60">
    <property type="entry name" value="Homeodomain-like"/>
    <property type="match status" value="1"/>
</dbReference>
<evidence type="ECO:0000313" key="1">
    <source>
        <dbReference type="EMBL" id="QDU25896.1"/>
    </source>
</evidence>
<reference evidence="1 2" key="1">
    <citation type="submission" date="2019-02" db="EMBL/GenBank/DDBJ databases">
        <title>Deep-cultivation of Planctomycetes and their phenomic and genomic characterization uncovers novel biology.</title>
        <authorList>
            <person name="Wiegand S."/>
            <person name="Jogler M."/>
            <person name="Boedeker C."/>
            <person name="Pinto D."/>
            <person name="Vollmers J."/>
            <person name="Rivas-Marin E."/>
            <person name="Kohn T."/>
            <person name="Peeters S.H."/>
            <person name="Heuer A."/>
            <person name="Rast P."/>
            <person name="Oberbeckmann S."/>
            <person name="Bunk B."/>
            <person name="Jeske O."/>
            <person name="Meyerdierks A."/>
            <person name="Storesund J.E."/>
            <person name="Kallscheuer N."/>
            <person name="Luecker S."/>
            <person name="Lage O.M."/>
            <person name="Pohl T."/>
            <person name="Merkel B.J."/>
            <person name="Hornburger P."/>
            <person name="Mueller R.-W."/>
            <person name="Bruemmer F."/>
            <person name="Labrenz M."/>
            <person name="Spormann A.M."/>
            <person name="Op den Camp H."/>
            <person name="Overmann J."/>
            <person name="Amann R."/>
            <person name="Jetten M.S.M."/>
            <person name="Mascher T."/>
            <person name="Medema M.H."/>
            <person name="Devos D.P."/>
            <person name="Kaster A.-K."/>
            <person name="Ovreas L."/>
            <person name="Rohde M."/>
            <person name="Galperin M.Y."/>
            <person name="Jogler C."/>
        </authorList>
    </citation>
    <scope>NUCLEOTIDE SEQUENCE [LARGE SCALE GENOMIC DNA]</scope>
    <source>
        <strain evidence="1 2">ETA_A8</strain>
    </source>
</reference>
<dbReference type="KEGG" id="aagg:ETAA8_09680"/>
<dbReference type="EMBL" id="CP036274">
    <property type="protein sequence ID" value="QDU25896.1"/>
    <property type="molecule type" value="Genomic_DNA"/>
</dbReference>
<gene>
    <name evidence="1" type="ORF">ETAA8_09680</name>
</gene>
<dbReference type="AlphaFoldDB" id="A0A517Y6Q6"/>
<protein>
    <submittedName>
        <fullName evidence="1">Uncharacterized protein</fullName>
    </submittedName>
</protein>
<dbReference type="RefSeq" id="WP_145085572.1">
    <property type="nucleotide sequence ID" value="NZ_CP036274.1"/>
</dbReference>